<dbReference type="OrthoDB" id="8015522at2759"/>
<accession>A0A0Q9X722</accession>
<dbReference type="Proteomes" id="UP000007798">
    <property type="component" value="Unassembled WGS sequence"/>
</dbReference>
<evidence type="ECO:0000313" key="2">
    <source>
        <dbReference type="Proteomes" id="UP000007798"/>
    </source>
</evidence>
<name>A0A0Q9X722_DROWI</name>
<organism evidence="1 2">
    <name type="scientific">Drosophila willistoni</name>
    <name type="common">Fruit fly</name>
    <dbReference type="NCBI Taxonomy" id="7260"/>
    <lineage>
        <taxon>Eukaryota</taxon>
        <taxon>Metazoa</taxon>
        <taxon>Ecdysozoa</taxon>
        <taxon>Arthropoda</taxon>
        <taxon>Hexapoda</taxon>
        <taxon>Insecta</taxon>
        <taxon>Pterygota</taxon>
        <taxon>Neoptera</taxon>
        <taxon>Endopterygota</taxon>
        <taxon>Diptera</taxon>
        <taxon>Brachycera</taxon>
        <taxon>Muscomorpha</taxon>
        <taxon>Ephydroidea</taxon>
        <taxon>Drosophilidae</taxon>
        <taxon>Drosophila</taxon>
        <taxon>Sophophora</taxon>
    </lineage>
</organism>
<dbReference type="InParanoid" id="A0A0Q9X722"/>
<dbReference type="KEGG" id="dwi:26529765"/>
<keyword evidence="2" id="KW-1185">Reference proteome</keyword>
<evidence type="ECO:0000313" key="1">
    <source>
        <dbReference type="EMBL" id="KRF99890.1"/>
    </source>
</evidence>
<dbReference type="EMBL" id="CH964272">
    <property type="protein sequence ID" value="KRF99890.1"/>
    <property type="molecule type" value="Genomic_DNA"/>
</dbReference>
<sequence>MSSTKIPSIVATPNEKFLMSRSPAGEKKAQPSWVEWVERNSKPLKRIRPKEVRVLTPWQKKGPMQKKQWKKFYAWAARNATPLERKEKPPPKILCKAEYLPCARKNQTIEYYELMENLEKLAKPPDRMLTKKHQFVDRDPPFSPVIVWGQPPHHDKGRPFEPPHVPCCFINDELEADFWSHLRFPIRRTALKARASPRIVSLARPKAYPPLPHCPIPPRTLPWWDQPGPKRKKFTSSGWRLHQIRLAYLSKPTRGPDNLYFYM</sequence>
<gene>
    <name evidence="1" type="primary">Dwil\GK27763</name>
    <name evidence="1" type="ORF">Dwil_GK27763</name>
</gene>
<reference evidence="1 2" key="1">
    <citation type="journal article" date="2007" name="Nature">
        <title>Evolution of genes and genomes on the Drosophila phylogeny.</title>
        <authorList>
            <consortium name="Drosophila 12 Genomes Consortium"/>
            <person name="Clark A.G."/>
            <person name="Eisen M.B."/>
            <person name="Smith D.R."/>
            <person name="Bergman C.M."/>
            <person name="Oliver B."/>
            <person name="Markow T.A."/>
            <person name="Kaufman T.C."/>
            <person name="Kellis M."/>
            <person name="Gelbart W."/>
            <person name="Iyer V.N."/>
            <person name="Pollard D.A."/>
            <person name="Sackton T.B."/>
            <person name="Larracuente A.M."/>
            <person name="Singh N.D."/>
            <person name="Abad J.P."/>
            <person name="Abt D.N."/>
            <person name="Adryan B."/>
            <person name="Aguade M."/>
            <person name="Akashi H."/>
            <person name="Anderson W.W."/>
            <person name="Aquadro C.F."/>
            <person name="Ardell D.H."/>
            <person name="Arguello R."/>
            <person name="Artieri C.G."/>
            <person name="Barbash D.A."/>
            <person name="Barker D."/>
            <person name="Barsanti P."/>
            <person name="Batterham P."/>
            <person name="Batzoglou S."/>
            <person name="Begun D."/>
            <person name="Bhutkar A."/>
            <person name="Blanco E."/>
            <person name="Bosak S.A."/>
            <person name="Bradley R.K."/>
            <person name="Brand A.D."/>
            <person name="Brent M.R."/>
            <person name="Brooks A.N."/>
            <person name="Brown R.H."/>
            <person name="Butlin R.K."/>
            <person name="Caggese C."/>
            <person name="Calvi B.R."/>
            <person name="Bernardo de Carvalho A."/>
            <person name="Caspi A."/>
            <person name="Castrezana S."/>
            <person name="Celniker S.E."/>
            <person name="Chang J.L."/>
            <person name="Chapple C."/>
            <person name="Chatterji S."/>
            <person name="Chinwalla A."/>
            <person name="Civetta A."/>
            <person name="Clifton S.W."/>
            <person name="Comeron J.M."/>
            <person name="Costello J.C."/>
            <person name="Coyne J.A."/>
            <person name="Daub J."/>
            <person name="David R.G."/>
            <person name="Delcher A.L."/>
            <person name="Delehaunty K."/>
            <person name="Do C.B."/>
            <person name="Ebling H."/>
            <person name="Edwards K."/>
            <person name="Eickbush T."/>
            <person name="Evans J.D."/>
            <person name="Filipski A."/>
            <person name="Findeiss S."/>
            <person name="Freyhult E."/>
            <person name="Fulton L."/>
            <person name="Fulton R."/>
            <person name="Garcia A.C."/>
            <person name="Gardiner A."/>
            <person name="Garfield D.A."/>
            <person name="Garvin B.E."/>
            <person name="Gibson G."/>
            <person name="Gilbert D."/>
            <person name="Gnerre S."/>
            <person name="Godfrey J."/>
            <person name="Good R."/>
            <person name="Gotea V."/>
            <person name="Gravely B."/>
            <person name="Greenberg A.J."/>
            <person name="Griffiths-Jones S."/>
            <person name="Gross S."/>
            <person name="Guigo R."/>
            <person name="Gustafson E.A."/>
            <person name="Haerty W."/>
            <person name="Hahn M.W."/>
            <person name="Halligan D.L."/>
            <person name="Halpern A.L."/>
            <person name="Halter G.M."/>
            <person name="Han M.V."/>
            <person name="Heger A."/>
            <person name="Hillier L."/>
            <person name="Hinrichs A.S."/>
            <person name="Holmes I."/>
            <person name="Hoskins R.A."/>
            <person name="Hubisz M.J."/>
            <person name="Hultmark D."/>
            <person name="Huntley M.A."/>
            <person name="Jaffe D.B."/>
            <person name="Jagadeeshan S."/>
            <person name="Jeck W.R."/>
            <person name="Johnson J."/>
            <person name="Jones C.D."/>
            <person name="Jordan W.C."/>
            <person name="Karpen G.H."/>
            <person name="Kataoka E."/>
            <person name="Keightley P.D."/>
            <person name="Kheradpour P."/>
            <person name="Kirkness E.F."/>
            <person name="Koerich L.B."/>
            <person name="Kristiansen K."/>
            <person name="Kudrna D."/>
            <person name="Kulathinal R.J."/>
            <person name="Kumar S."/>
            <person name="Kwok R."/>
            <person name="Lander E."/>
            <person name="Langley C.H."/>
            <person name="Lapoint R."/>
            <person name="Lazzaro B.P."/>
            <person name="Lee S.J."/>
            <person name="Levesque L."/>
            <person name="Li R."/>
            <person name="Lin C.F."/>
            <person name="Lin M.F."/>
            <person name="Lindblad-Toh K."/>
            <person name="Llopart A."/>
            <person name="Long M."/>
            <person name="Low L."/>
            <person name="Lozovsky E."/>
            <person name="Lu J."/>
            <person name="Luo M."/>
            <person name="Machado C.A."/>
            <person name="Makalowski W."/>
            <person name="Marzo M."/>
            <person name="Matsuda M."/>
            <person name="Matzkin L."/>
            <person name="McAllister B."/>
            <person name="McBride C.S."/>
            <person name="McKernan B."/>
            <person name="McKernan K."/>
            <person name="Mendez-Lago M."/>
            <person name="Minx P."/>
            <person name="Mollenhauer M.U."/>
            <person name="Montooth K."/>
            <person name="Mount S.M."/>
            <person name="Mu X."/>
            <person name="Myers E."/>
            <person name="Negre B."/>
            <person name="Newfeld S."/>
            <person name="Nielsen R."/>
            <person name="Noor M.A."/>
            <person name="O'Grady P."/>
            <person name="Pachter L."/>
            <person name="Papaceit M."/>
            <person name="Parisi M.J."/>
            <person name="Parisi M."/>
            <person name="Parts L."/>
            <person name="Pedersen J.S."/>
            <person name="Pesole G."/>
            <person name="Phillippy A.M."/>
            <person name="Ponting C.P."/>
            <person name="Pop M."/>
            <person name="Porcelli D."/>
            <person name="Powell J.R."/>
            <person name="Prohaska S."/>
            <person name="Pruitt K."/>
            <person name="Puig M."/>
            <person name="Quesneville H."/>
            <person name="Ram K.R."/>
            <person name="Rand D."/>
            <person name="Rasmussen M.D."/>
            <person name="Reed L.K."/>
            <person name="Reenan R."/>
            <person name="Reily A."/>
            <person name="Remington K.A."/>
            <person name="Rieger T.T."/>
            <person name="Ritchie M.G."/>
            <person name="Robin C."/>
            <person name="Rogers Y.H."/>
            <person name="Rohde C."/>
            <person name="Rozas J."/>
            <person name="Rubenfield M.J."/>
            <person name="Ruiz A."/>
            <person name="Russo S."/>
            <person name="Salzberg S.L."/>
            <person name="Sanchez-Gracia A."/>
            <person name="Saranga D.J."/>
            <person name="Sato H."/>
            <person name="Schaeffer S.W."/>
            <person name="Schatz M.C."/>
            <person name="Schlenke T."/>
            <person name="Schwartz R."/>
            <person name="Segarra C."/>
            <person name="Singh R.S."/>
            <person name="Sirot L."/>
            <person name="Sirota M."/>
            <person name="Sisneros N.B."/>
            <person name="Smith C.D."/>
            <person name="Smith T.F."/>
            <person name="Spieth J."/>
            <person name="Stage D.E."/>
            <person name="Stark A."/>
            <person name="Stephan W."/>
            <person name="Strausberg R.L."/>
            <person name="Strempel S."/>
            <person name="Sturgill D."/>
            <person name="Sutton G."/>
            <person name="Sutton G.G."/>
            <person name="Tao W."/>
            <person name="Teichmann S."/>
            <person name="Tobari Y.N."/>
            <person name="Tomimura Y."/>
            <person name="Tsolas J.M."/>
            <person name="Valente V.L."/>
            <person name="Venter E."/>
            <person name="Venter J.C."/>
            <person name="Vicario S."/>
            <person name="Vieira F.G."/>
            <person name="Vilella A.J."/>
            <person name="Villasante A."/>
            <person name="Walenz B."/>
            <person name="Wang J."/>
            <person name="Wasserman M."/>
            <person name="Watts T."/>
            <person name="Wilson D."/>
            <person name="Wilson R.K."/>
            <person name="Wing R.A."/>
            <person name="Wolfner M.F."/>
            <person name="Wong A."/>
            <person name="Wong G.K."/>
            <person name="Wu C.I."/>
            <person name="Wu G."/>
            <person name="Yamamoto D."/>
            <person name="Yang H.P."/>
            <person name="Yang S.P."/>
            <person name="Yorke J.A."/>
            <person name="Yoshida K."/>
            <person name="Zdobnov E."/>
            <person name="Zhang P."/>
            <person name="Zhang Y."/>
            <person name="Zimin A.V."/>
            <person name="Baldwin J."/>
            <person name="Abdouelleil A."/>
            <person name="Abdulkadir J."/>
            <person name="Abebe A."/>
            <person name="Abera B."/>
            <person name="Abreu J."/>
            <person name="Acer S.C."/>
            <person name="Aftuck L."/>
            <person name="Alexander A."/>
            <person name="An P."/>
            <person name="Anderson E."/>
            <person name="Anderson S."/>
            <person name="Arachi H."/>
            <person name="Azer M."/>
            <person name="Bachantsang P."/>
            <person name="Barry A."/>
            <person name="Bayul T."/>
            <person name="Berlin A."/>
            <person name="Bessette D."/>
            <person name="Bloom T."/>
            <person name="Blye J."/>
            <person name="Boguslavskiy L."/>
            <person name="Bonnet C."/>
            <person name="Boukhgalter B."/>
            <person name="Bourzgui I."/>
            <person name="Brown A."/>
            <person name="Cahill P."/>
            <person name="Channer S."/>
            <person name="Cheshatsang Y."/>
            <person name="Chuda L."/>
            <person name="Citroen M."/>
            <person name="Collymore A."/>
            <person name="Cooke P."/>
            <person name="Costello M."/>
            <person name="D'Aco K."/>
            <person name="Daza R."/>
            <person name="De Haan G."/>
            <person name="DeGray S."/>
            <person name="DeMaso C."/>
            <person name="Dhargay N."/>
            <person name="Dooley K."/>
            <person name="Dooley E."/>
            <person name="Doricent M."/>
            <person name="Dorje P."/>
            <person name="Dorjee K."/>
            <person name="Dupes A."/>
            <person name="Elong R."/>
            <person name="Falk J."/>
            <person name="Farina A."/>
            <person name="Faro S."/>
            <person name="Ferguson D."/>
            <person name="Fisher S."/>
            <person name="Foley C.D."/>
            <person name="Franke A."/>
            <person name="Friedrich D."/>
            <person name="Gadbois L."/>
            <person name="Gearin G."/>
            <person name="Gearin C.R."/>
            <person name="Giannoukos G."/>
            <person name="Goode T."/>
            <person name="Graham J."/>
            <person name="Grandbois E."/>
            <person name="Grewal S."/>
            <person name="Gyaltsen K."/>
            <person name="Hafez N."/>
            <person name="Hagos B."/>
            <person name="Hall J."/>
            <person name="Henson C."/>
            <person name="Hollinger A."/>
            <person name="Honan T."/>
            <person name="Huard M.D."/>
            <person name="Hughes L."/>
            <person name="Hurhula B."/>
            <person name="Husby M.E."/>
            <person name="Kamat A."/>
            <person name="Kanga B."/>
            <person name="Kashin S."/>
            <person name="Khazanovich D."/>
            <person name="Kisner P."/>
            <person name="Lance K."/>
            <person name="Lara M."/>
            <person name="Lee W."/>
            <person name="Lennon N."/>
            <person name="Letendre F."/>
            <person name="LeVine R."/>
            <person name="Lipovsky A."/>
            <person name="Liu X."/>
            <person name="Liu J."/>
            <person name="Liu S."/>
            <person name="Lokyitsang T."/>
            <person name="Lokyitsang Y."/>
            <person name="Lubonja R."/>
            <person name="Lui A."/>
            <person name="MacDonald P."/>
            <person name="Magnisalis V."/>
            <person name="Maru K."/>
            <person name="Matthews C."/>
            <person name="McCusker W."/>
            <person name="McDonough S."/>
            <person name="Mehta T."/>
            <person name="Meldrim J."/>
            <person name="Meneus L."/>
            <person name="Mihai O."/>
            <person name="Mihalev A."/>
            <person name="Mihova T."/>
            <person name="Mittelman R."/>
            <person name="Mlenga V."/>
            <person name="Montmayeur A."/>
            <person name="Mulrain L."/>
            <person name="Navidi A."/>
            <person name="Naylor J."/>
            <person name="Negash T."/>
            <person name="Nguyen T."/>
            <person name="Nguyen N."/>
            <person name="Nicol R."/>
            <person name="Norbu C."/>
            <person name="Norbu N."/>
            <person name="Novod N."/>
            <person name="O'Neill B."/>
            <person name="Osman S."/>
            <person name="Markiewicz E."/>
            <person name="Oyono O.L."/>
            <person name="Patti C."/>
            <person name="Phunkhang P."/>
            <person name="Pierre F."/>
            <person name="Priest M."/>
            <person name="Raghuraman S."/>
            <person name="Rege F."/>
            <person name="Reyes R."/>
            <person name="Rise C."/>
            <person name="Rogov P."/>
            <person name="Ross K."/>
            <person name="Ryan E."/>
            <person name="Settipalli S."/>
            <person name="Shea T."/>
            <person name="Sherpa N."/>
            <person name="Shi L."/>
            <person name="Shih D."/>
            <person name="Sparrow T."/>
            <person name="Spaulding J."/>
            <person name="Stalker J."/>
            <person name="Stange-Thomann N."/>
            <person name="Stavropoulos S."/>
            <person name="Stone C."/>
            <person name="Strader C."/>
            <person name="Tesfaye S."/>
            <person name="Thomson T."/>
            <person name="Thoulutsang Y."/>
            <person name="Thoulutsang D."/>
            <person name="Topham K."/>
            <person name="Topping I."/>
            <person name="Tsamla T."/>
            <person name="Vassiliev H."/>
            <person name="Vo A."/>
            <person name="Wangchuk T."/>
            <person name="Wangdi T."/>
            <person name="Weiand M."/>
            <person name="Wilkinson J."/>
            <person name="Wilson A."/>
            <person name="Yadav S."/>
            <person name="Young G."/>
            <person name="Yu Q."/>
            <person name="Zembek L."/>
            <person name="Zhong D."/>
            <person name="Zimmer A."/>
            <person name="Zwirko Z."/>
            <person name="Jaffe D.B."/>
            <person name="Alvarez P."/>
            <person name="Brockman W."/>
            <person name="Butler J."/>
            <person name="Chin C."/>
            <person name="Gnerre S."/>
            <person name="Grabherr M."/>
            <person name="Kleber M."/>
            <person name="Mauceli E."/>
            <person name="MacCallum I."/>
        </authorList>
    </citation>
    <scope>NUCLEOTIDE SEQUENCE [LARGE SCALE GENOMIC DNA]</scope>
    <source>
        <strain evidence="2">Tucson 14030-0811.24</strain>
    </source>
</reference>
<dbReference type="SMART" id="SM00705">
    <property type="entry name" value="THEG"/>
    <property type="match status" value="2"/>
</dbReference>
<dbReference type="InterPro" id="IPR006623">
    <property type="entry name" value="THEG"/>
</dbReference>
<dbReference type="AlphaFoldDB" id="A0A0Q9X722"/>
<protein>
    <submittedName>
        <fullName evidence="1">Uncharacterized protein</fullName>
    </submittedName>
</protein>
<proteinExistence type="predicted"/>